<gene>
    <name evidence="2" type="ORF">COT24_01710</name>
</gene>
<dbReference type="InterPro" id="IPR036515">
    <property type="entry name" value="Transposase_17_sf"/>
</dbReference>
<dbReference type="GO" id="GO:0006313">
    <property type="term" value="P:DNA transposition"/>
    <property type="evidence" value="ECO:0007669"/>
    <property type="project" value="InterPro"/>
</dbReference>
<evidence type="ECO:0000259" key="1">
    <source>
        <dbReference type="SMART" id="SM01321"/>
    </source>
</evidence>
<dbReference type="Pfam" id="PF01797">
    <property type="entry name" value="Y1_Tnp"/>
    <property type="match status" value="1"/>
</dbReference>
<dbReference type="PANTHER" id="PTHR36966:SF1">
    <property type="entry name" value="REP-ASSOCIATED TYROSINE TRANSPOSASE"/>
    <property type="match status" value="1"/>
</dbReference>
<comment type="caution">
    <text evidence="2">The sequence shown here is derived from an EMBL/GenBank/DDBJ whole genome shotgun (WGS) entry which is preliminary data.</text>
</comment>
<dbReference type="GO" id="GO:0043565">
    <property type="term" value="F:sequence-specific DNA binding"/>
    <property type="evidence" value="ECO:0007669"/>
    <property type="project" value="TreeGrafter"/>
</dbReference>
<proteinExistence type="predicted"/>
<dbReference type="PANTHER" id="PTHR36966">
    <property type="entry name" value="REP-ASSOCIATED TYROSINE TRANSPOSASE"/>
    <property type="match status" value="1"/>
</dbReference>
<dbReference type="GO" id="GO:0004803">
    <property type="term" value="F:transposase activity"/>
    <property type="evidence" value="ECO:0007669"/>
    <property type="project" value="InterPro"/>
</dbReference>
<name>A0A2H0YW98_9BACT</name>
<evidence type="ECO:0000313" key="2">
    <source>
        <dbReference type="EMBL" id="PIS42771.1"/>
    </source>
</evidence>
<protein>
    <recommendedName>
        <fullName evidence="1">Transposase IS200-like domain-containing protein</fullName>
    </recommendedName>
</protein>
<dbReference type="EMBL" id="PEXU01000020">
    <property type="protein sequence ID" value="PIS42771.1"/>
    <property type="molecule type" value="Genomic_DNA"/>
</dbReference>
<organism evidence="2 3">
    <name type="scientific">Candidatus Kerfeldbacteria bacterium CG08_land_8_20_14_0_20_40_16</name>
    <dbReference type="NCBI Taxonomy" id="2014244"/>
    <lineage>
        <taxon>Bacteria</taxon>
        <taxon>Candidatus Kerfeldiibacteriota</taxon>
    </lineage>
</organism>
<feature type="domain" description="Transposase IS200-like" evidence="1">
    <location>
        <begin position="16"/>
        <end position="131"/>
    </location>
</feature>
<dbReference type="InterPro" id="IPR052715">
    <property type="entry name" value="RAYT_transposase"/>
</dbReference>
<dbReference type="SUPFAM" id="SSF143422">
    <property type="entry name" value="Transposase IS200-like"/>
    <property type="match status" value="1"/>
</dbReference>
<sequence>MFTNEYKKHIPFHLYLDEKIYFVTSRTIKRKKLFNCNAKLDLLEKRIKAAAKKYCIELHAWVVLANHYHLLFTLHEGVKLSNLIRFINSDSSYLLNSNDNARGRKIWWNYWDVCVRTKKDFWAYFNYIHYNPVKHGCVELEGDYRYSSYNYFKNKTRLIHFKLS</sequence>
<dbReference type="AlphaFoldDB" id="A0A2H0YW98"/>
<dbReference type="NCBIfam" id="NF047646">
    <property type="entry name" value="REP_Tyr_transpos"/>
    <property type="match status" value="1"/>
</dbReference>
<dbReference type="SMART" id="SM01321">
    <property type="entry name" value="Y1_Tnp"/>
    <property type="match status" value="1"/>
</dbReference>
<reference evidence="2 3" key="1">
    <citation type="submission" date="2017-09" db="EMBL/GenBank/DDBJ databases">
        <title>Depth-based differentiation of microbial function through sediment-hosted aquifers and enrichment of novel symbionts in the deep terrestrial subsurface.</title>
        <authorList>
            <person name="Probst A.J."/>
            <person name="Ladd B."/>
            <person name="Jarett J.K."/>
            <person name="Geller-Mcgrath D.E."/>
            <person name="Sieber C.M."/>
            <person name="Emerson J.B."/>
            <person name="Anantharaman K."/>
            <person name="Thomas B.C."/>
            <person name="Malmstrom R."/>
            <person name="Stieglmeier M."/>
            <person name="Klingl A."/>
            <person name="Woyke T."/>
            <person name="Ryan C.M."/>
            <person name="Banfield J.F."/>
        </authorList>
    </citation>
    <scope>NUCLEOTIDE SEQUENCE [LARGE SCALE GENOMIC DNA]</scope>
    <source>
        <strain evidence="2">CG08_land_8_20_14_0_20_40_16</strain>
    </source>
</reference>
<dbReference type="Proteomes" id="UP000231542">
    <property type="component" value="Unassembled WGS sequence"/>
</dbReference>
<accession>A0A2H0YW98</accession>
<evidence type="ECO:0000313" key="3">
    <source>
        <dbReference type="Proteomes" id="UP000231542"/>
    </source>
</evidence>
<dbReference type="InterPro" id="IPR002686">
    <property type="entry name" value="Transposase_17"/>
</dbReference>
<dbReference type="Gene3D" id="3.30.70.1290">
    <property type="entry name" value="Transposase IS200-like"/>
    <property type="match status" value="1"/>
</dbReference>